<protein>
    <submittedName>
        <fullName evidence="1">Alpha/beta hydrolase</fullName>
    </submittedName>
</protein>
<name>A0AC61NPC4_9BACT</name>
<dbReference type="EMBL" id="CP081303">
    <property type="protein sequence ID" value="QZE15260.1"/>
    <property type="molecule type" value="Genomic_DNA"/>
</dbReference>
<evidence type="ECO:0000313" key="1">
    <source>
        <dbReference type="EMBL" id="QZE15260.1"/>
    </source>
</evidence>
<keyword evidence="1" id="KW-0378">Hydrolase</keyword>
<dbReference type="Proteomes" id="UP000826212">
    <property type="component" value="Chromosome"/>
</dbReference>
<organism evidence="1 2">
    <name type="scientific">Halosquirtibacter laminarini</name>
    <dbReference type="NCBI Taxonomy" id="3374600"/>
    <lineage>
        <taxon>Bacteria</taxon>
        <taxon>Pseudomonadati</taxon>
        <taxon>Bacteroidota</taxon>
        <taxon>Bacteroidia</taxon>
        <taxon>Marinilabiliales</taxon>
        <taxon>Prolixibacteraceae</taxon>
        <taxon>Halosquirtibacter</taxon>
    </lineage>
</organism>
<proteinExistence type="predicted"/>
<accession>A0AC61NPC4</accession>
<keyword evidence="2" id="KW-1185">Reference proteome</keyword>
<evidence type="ECO:0000313" key="2">
    <source>
        <dbReference type="Proteomes" id="UP000826212"/>
    </source>
</evidence>
<gene>
    <name evidence="1" type="ORF">K4L44_05355</name>
</gene>
<reference evidence="1" key="1">
    <citation type="submission" date="2021-08" db="EMBL/GenBank/DDBJ databases">
        <title>Novel anaerobic bacterium isolated from sea squirt in East Sea, Republic of Korea.</title>
        <authorList>
            <person name="Nguyen T.H."/>
            <person name="Li Z."/>
            <person name="Lee Y.-J."/>
            <person name="Ko J."/>
            <person name="Kim S.-G."/>
        </authorList>
    </citation>
    <scope>NUCLEOTIDE SEQUENCE</scope>
    <source>
        <strain evidence="1">KCTC 25031</strain>
    </source>
</reference>
<sequence>MKQISYLLSIISITLLIACGGGDKAVEKVYPKATFEVTNAEETMPVWIHGNENSDFILLPVHGGPGSDVLDFRTYKGGDGFKDIETNHLVGYWQQRASGASKGSDDKKHFTIAQYVEDLDKVIDQLKDRYPNKKIVLLGHSWGGMLTSSYLKDATHKDKIVAWIDAAGVTNGKTLMAQTREDVQKEAEVRIAKKENTDYWEKVVTQIKSSKTNANVLAYQVTKYIPEVLIKVDNHKDFVINQRGILSNSTLFNEILKTDNTQNVAAFTKPILILWGKYDFAVSASQKKEIEAVVNAKQITNVVFPASGHYMMFHEPTMFAKSINDFIKTLQ</sequence>